<comment type="caution">
    <text evidence="3">The sequence shown here is derived from an EMBL/GenBank/DDBJ whole genome shotgun (WGS) entry which is preliminary data.</text>
</comment>
<accession>A0A496PHA4</accession>
<dbReference type="EMBL" id="QQXL01000006">
    <property type="protein sequence ID" value="RKW69862.1"/>
    <property type="molecule type" value="Genomic_DNA"/>
</dbReference>
<organism evidence="3 4">
    <name type="scientific">Galactobacter caseinivorans</name>
    <dbReference type="NCBI Taxonomy" id="2676123"/>
    <lineage>
        <taxon>Bacteria</taxon>
        <taxon>Bacillati</taxon>
        <taxon>Actinomycetota</taxon>
        <taxon>Actinomycetes</taxon>
        <taxon>Micrococcales</taxon>
        <taxon>Micrococcaceae</taxon>
        <taxon>Galactobacter</taxon>
    </lineage>
</organism>
<dbReference type="InterPro" id="IPR022081">
    <property type="entry name" value="DUF3631"/>
</dbReference>
<evidence type="ECO:0000259" key="2">
    <source>
        <dbReference type="Pfam" id="PF12307"/>
    </source>
</evidence>
<dbReference type="Pfam" id="PF12307">
    <property type="entry name" value="DUF3631"/>
    <property type="match status" value="1"/>
</dbReference>
<reference evidence="3 4" key="1">
    <citation type="submission" date="2018-07" db="EMBL/GenBank/DDBJ databases">
        <title>Arthrobacter sp. nov., isolated from raw cow's milk with high bacterial count.</title>
        <authorList>
            <person name="Hahne J."/>
            <person name="Isele D."/>
            <person name="Lipski A."/>
        </authorList>
    </citation>
    <scope>NUCLEOTIDE SEQUENCE [LARGE SCALE GENOMIC DNA]</scope>
    <source>
        <strain evidence="3 4">JZ R-183</strain>
    </source>
</reference>
<dbReference type="AlphaFoldDB" id="A0A496PHA4"/>
<gene>
    <name evidence="3" type="ORF">DWQ67_10315</name>
</gene>
<feature type="domain" description="DUF3631" evidence="2">
    <location>
        <begin position="249"/>
        <end position="423"/>
    </location>
</feature>
<dbReference type="Proteomes" id="UP000273119">
    <property type="component" value="Unassembled WGS sequence"/>
</dbReference>
<sequence length="454" mass="50342">MNTTDTVQVPAADSPLPESGAALMDEIANYWRPYVHAATPNAVELMCLWAGHTWLLNIPDPEGPEREALRLWRTEYRKRAAARVKESEIIAQIGPEPLIPDDPRMDKVKAPLGLFTSPILAINAEGPGLGKSKAMQALRGLGFSSMPIQYATTVAAMREFLAAGGTFLVDEAHRVFRYDHPQRSEVEALINASFDLEGGGISKMVQKKSGEHELQTSQVFAPWAVAGINMHMPADVESRMIWVNMTRGDVARWDDRTTPTPFHSYGIRLRELLRPQLALAFEHDAAMPPELTGRLGDKWRPLIITADLIGGRWPQVARELAVDAINDERDEQDEVPEQALLYRDCLAVFEPEEDRLTGAVLIERLRPLQDGGLWGDRSGRPLNTTHDLARRLNSRSFHPARPKSNGSNRAYPAAAFHAGLEHYREVLLTSLSEVSEVSESAPTLGLGPDTLPRP</sequence>
<protein>
    <submittedName>
        <fullName evidence="3">DUF3631 domain-containing protein</fullName>
    </submittedName>
</protein>
<name>A0A496PHA4_9MICC</name>
<proteinExistence type="predicted"/>
<dbReference type="RefSeq" id="WP_121485533.1">
    <property type="nucleotide sequence ID" value="NZ_QQXL01000006.1"/>
</dbReference>
<feature type="region of interest" description="Disordered" evidence="1">
    <location>
        <begin position="390"/>
        <end position="410"/>
    </location>
</feature>
<evidence type="ECO:0000313" key="3">
    <source>
        <dbReference type="EMBL" id="RKW69862.1"/>
    </source>
</evidence>
<evidence type="ECO:0000313" key="4">
    <source>
        <dbReference type="Proteomes" id="UP000273119"/>
    </source>
</evidence>
<evidence type="ECO:0000256" key="1">
    <source>
        <dbReference type="SAM" id="MobiDB-lite"/>
    </source>
</evidence>
<keyword evidence="4" id="KW-1185">Reference proteome</keyword>